<feature type="transmembrane region" description="Helical" evidence="1">
    <location>
        <begin position="53"/>
        <end position="71"/>
    </location>
</feature>
<protein>
    <submittedName>
        <fullName evidence="2">Uncharacterized protein</fullName>
    </submittedName>
</protein>
<reference evidence="2 3" key="1">
    <citation type="journal article" date="2018" name="MBio">
        <title>Comparative Genomics Reveals the Core Gene Toolbox for the Fungus-Insect Symbiosis.</title>
        <authorList>
            <person name="Wang Y."/>
            <person name="Stata M."/>
            <person name="Wang W."/>
            <person name="Stajich J.E."/>
            <person name="White M.M."/>
            <person name="Moncalvo J.M."/>
        </authorList>
    </citation>
    <scope>NUCLEOTIDE SEQUENCE [LARGE SCALE GENOMIC DNA]</scope>
    <source>
        <strain evidence="2 3">AUS-126-30</strain>
    </source>
</reference>
<evidence type="ECO:0000256" key="1">
    <source>
        <dbReference type="SAM" id="Phobius"/>
    </source>
</evidence>
<dbReference type="AlphaFoldDB" id="A0A2U1JEC6"/>
<comment type="caution">
    <text evidence="2">The sequence shown here is derived from an EMBL/GenBank/DDBJ whole genome shotgun (WGS) entry which is preliminary data.</text>
</comment>
<evidence type="ECO:0000313" key="2">
    <source>
        <dbReference type="EMBL" id="PWA03456.1"/>
    </source>
</evidence>
<keyword evidence="1" id="KW-0812">Transmembrane</keyword>
<proteinExistence type="predicted"/>
<keyword evidence="1" id="KW-0472">Membrane</keyword>
<keyword evidence="3" id="KW-1185">Reference proteome</keyword>
<gene>
    <name evidence="2" type="ORF">BB558_000395</name>
</gene>
<dbReference type="Proteomes" id="UP000245591">
    <property type="component" value="Unassembled WGS sequence"/>
</dbReference>
<sequence>YSFPVLQNEHKLNNPFGLGNLLDVYQKNQPVGGLNRFSKRQIEVSFHTKKQKIGWGIFYGIFGLYFIYFMFGDVCLSAFKRLSNMLTGIRSSLRNTFRKRNRSTKTTREIVYKKNKAVPSEDLESYSVETIKEHTKPTSPKIPEKVFHKNEATSNVIINQNDNQNVYNYWVDDTAIYQTQETTRLPNQNHTSNTTINQIGNQNVYNYWAGNSIEIQTLKNNQDINQNQSSNTAANQSTSSIENKYWHVFQSKDAYF</sequence>
<evidence type="ECO:0000313" key="3">
    <source>
        <dbReference type="Proteomes" id="UP000245591"/>
    </source>
</evidence>
<feature type="non-terminal residue" evidence="2">
    <location>
        <position position="1"/>
    </location>
</feature>
<keyword evidence="1" id="KW-1133">Transmembrane helix</keyword>
<name>A0A2U1JEC6_SMIAN</name>
<accession>A0A2U1JEC6</accession>
<organism evidence="2 3">
    <name type="scientific">Smittium angustum</name>
    <dbReference type="NCBI Taxonomy" id="133377"/>
    <lineage>
        <taxon>Eukaryota</taxon>
        <taxon>Fungi</taxon>
        <taxon>Fungi incertae sedis</taxon>
        <taxon>Zoopagomycota</taxon>
        <taxon>Kickxellomycotina</taxon>
        <taxon>Harpellomycetes</taxon>
        <taxon>Harpellales</taxon>
        <taxon>Legeriomycetaceae</taxon>
        <taxon>Smittium</taxon>
    </lineage>
</organism>
<dbReference type="EMBL" id="MBFU01000015">
    <property type="protein sequence ID" value="PWA03456.1"/>
    <property type="molecule type" value="Genomic_DNA"/>
</dbReference>